<feature type="compositionally biased region" description="Polar residues" evidence="1">
    <location>
        <begin position="36"/>
        <end position="46"/>
    </location>
</feature>
<name>A0A9D4S2G9_DREPO</name>
<feature type="region of interest" description="Disordered" evidence="1">
    <location>
        <begin position="1"/>
        <end position="54"/>
    </location>
</feature>
<evidence type="ECO:0000313" key="2">
    <source>
        <dbReference type="EMBL" id="KAH3888120.1"/>
    </source>
</evidence>
<comment type="caution">
    <text evidence="2">The sequence shown here is derived from an EMBL/GenBank/DDBJ whole genome shotgun (WGS) entry which is preliminary data.</text>
</comment>
<evidence type="ECO:0000256" key="1">
    <source>
        <dbReference type="SAM" id="MobiDB-lite"/>
    </source>
</evidence>
<dbReference type="AlphaFoldDB" id="A0A9D4S2G9"/>
<keyword evidence="3" id="KW-1185">Reference proteome</keyword>
<dbReference type="EMBL" id="JAIWYP010000001">
    <property type="protein sequence ID" value="KAH3888120.1"/>
    <property type="molecule type" value="Genomic_DNA"/>
</dbReference>
<dbReference type="Proteomes" id="UP000828390">
    <property type="component" value="Unassembled WGS sequence"/>
</dbReference>
<feature type="region of interest" description="Disordered" evidence="1">
    <location>
        <begin position="70"/>
        <end position="95"/>
    </location>
</feature>
<accession>A0A9D4S2G9</accession>
<gene>
    <name evidence="2" type="ORF">DPMN_012146</name>
</gene>
<feature type="compositionally biased region" description="Low complexity" evidence="1">
    <location>
        <begin position="81"/>
        <end position="93"/>
    </location>
</feature>
<sequence>MSTYKTDANNKGNNKKMTKDEASPGSIRDQTDALKSASNQSPTQLSIGPRSPPHLQYVVQHVQHVIVPGYGVNSPLPQCTSSSPENSRASSANDSNFQTTLHNLKTIECNWKKLDPSRVM</sequence>
<feature type="compositionally biased region" description="Polar residues" evidence="1">
    <location>
        <begin position="1"/>
        <end position="12"/>
    </location>
</feature>
<evidence type="ECO:0000313" key="3">
    <source>
        <dbReference type="Proteomes" id="UP000828390"/>
    </source>
</evidence>
<organism evidence="2 3">
    <name type="scientific">Dreissena polymorpha</name>
    <name type="common">Zebra mussel</name>
    <name type="synonym">Mytilus polymorpha</name>
    <dbReference type="NCBI Taxonomy" id="45954"/>
    <lineage>
        <taxon>Eukaryota</taxon>
        <taxon>Metazoa</taxon>
        <taxon>Spiralia</taxon>
        <taxon>Lophotrochozoa</taxon>
        <taxon>Mollusca</taxon>
        <taxon>Bivalvia</taxon>
        <taxon>Autobranchia</taxon>
        <taxon>Heteroconchia</taxon>
        <taxon>Euheterodonta</taxon>
        <taxon>Imparidentia</taxon>
        <taxon>Neoheterodontei</taxon>
        <taxon>Myida</taxon>
        <taxon>Dreissenoidea</taxon>
        <taxon>Dreissenidae</taxon>
        <taxon>Dreissena</taxon>
    </lineage>
</organism>
<proteinExistence type="predicted"/>
<reference evidence="2" key="1">
    <citation type="journal article" date="2019" name="bioRxiv">
        <title>The Genome of the Zebra Mussel, Dreissena polymorpha: A Resource for Invasive Species Research.</title>
        <authorList>
            <person name="McCartney M.A."/>
            <person name="Auch B."/>
            <person name="Kono T."/>
            <person name="Mallez S."/>
            <person name="Zhang Y."/>
            <person name="Obille A."/>
            <person name="Becker A."/>
            <person name="Abrahante J.E."/>
            <person name="Garbe J."/>
            <person name="Badalamenti J.P."/>
            <person name="Herman A."/>
            <person name="Mangelson H."/>
            <person name="Liachko I."/>
            <person name="Sullivan S."/>
            <person name="Sone E.D."/>
            <person name="Koren S."/>
            <person name="Silverstein K.A.T."/>
            <person name="Beckman K.B."/>
            <person name="Gohl D.M."/>
        </authorList>
    </citation>
    <scope>NUCLEOTIDE SEQUENCE</scope>
    <source>
        <strain evidence="2">Duluth1</strain>
        <tissue evidence="2">Whole animal</tissue>
    </source>
</reference>
<reference evidence="2" key="2">
    <citation type="submission" date="2020-11" db="EMBL/GenBank/DDBJ databases">
        <authorList>
            <person name="McCartney M.A."/>
            <person name="Auch B."/>
            <person name="Kono T."/>
            <person name="Mallez S."/>
            <person name="Becker A."/>
            <person name="Gohl D.M."/>
            <person name="Silverstein K.A.T."/>
            <person name="Koren S."/>
            <person name="Bechman K.B."/>
            <person name="Herman A."/>
            <person name="Abrahante J.E."/>
            <person name="Garbe J."/>
        </authorList>
    </citation>
    <scope>NUCLEOTIDE SEQUENCE</scope>
    <source>
        <strain evidence="2">Duluth1</strain>
        <tissue evidence="2">Whole animal</tissue>
    </source>
</reference>
<protein>
    <submittedName>
        <fullName evidence="2">Uncharacterized protein</fullName>
    </submittedName>
</protein>